<dbReference type="EMBL" id="FO818640">
    <property type="protein sequence ID" value="CDM93818.1"/>
    <property type="molecule type" value="Genomic_DNA"/>
</dbReference>
<accession>A0A9P1KDQ7</accession>
<gene>
    <name evidence="1" type="ORF">ARTHRO_11491</name>
</gene>
<evidence type="ECO:0000313" key="2">
    <source>
        <dbReference type="Proteomes" id="UP000032946"/>
    </source>
</evidence>
<reference evidence="1 2" key="1">
    <citation type="submission" date="2014-02" db="EMBL/GenBank/DDBJ databases">
        <authorList>
            <person name="Genoscope - CEA"/>
        </authorList>
    </citation>
    <scope>NUCLEOTIDE SEQUENCE [LARGE SCALE GENOMIC DNA]</scope>
    <source>
        <strain evidence="1 2">PCC 8005</strain>
    </source>
</reference>
<name>A0A9P1KDQ7_9CYAN</name>
<sequence length="56" mass="6311">MVGKESRDWILVLDIGDTLGWAILLLSRVVGRSLIDDTPEIILRLMRSCINVALPY</sequence>
<protein>
    <submittedName>
        <fullName evidence="1">Uncharacterized protein</fullName>
    </submittedName>
</protein>
<dbReference type="AlphaFoldDB" id="A0A9P1KDQ7"/>
<evidence type="ECO:0000313" key="1">
    <source>
        <dbReference type="EMBL" id="CDM93818.1"/>
    </source>
</evidence>
<keyword evidence="2" id="KW-1185">Reference proteome</keyword>
<proteinExistence type="predicted"/>
<organism evidence="1 2">
    <name type="scientific">Limnospira indica PCC 8005</name>
    <dbReference type="NCBI Taxonomy" id="376219"/>
    <lineage>
        <taxon>Bacteria</taxon>
        <taxon>Bacillati</taxon>
        <taxon>Cyanobacteriota</taxon>
        <taxon>Cyanophyceae</taxon>
        <taxon>Oscillatoriophycideae</taxon>
        <taxon>Oscillatoriales</taxon>
        <taxon>Sirenicapillariaceae</taxon>
        <taxon>Limnospira</taxon>
    </lineage>
</organism>
<dbReference type="Proteomes" id="UP000032946">
    <property type="component" value="Chromosome"/>
</dbReference>